<keyword evidence="4 6" id="KW-0472">Membrane</keyword>
<feature type="transmembrane region" description="Helical" evidence="6">
    <location>
        <begin position="930"/>
        <end position="948"/>
    </location>
</feature>
<feature type="transmembrane region" description="Helical" evidence="6">
    <location>
        <begin position="850"/>
        <end position="870"/>
    </location>
</feature>
<proteinExistence type="predicted"/>
<dbReference type="Pfam" id="PF00003">
    <property type="entry name" value="7tm_3"/>
    <property type="match status" value="1"/>
</dbReference>
<evidence type="ECO:0000256" key="7">
    <source>
        <dbReference type="SAM" id="SignalP"/>
    </source>
</evidence>
<dbReference type="InterPro" id="IPR000337">
    <property type="entry name" value="GPCR_3"/>
</dbReference>
<feature type="domain" description="G-protein coupled receptors family 3 profile" evidence="8">
    <location>
        <begin position="772"/>
        <end position="1030"/>
    </location>
</feature>
<evidence type="ECO:0000259" key="8">
    <source>
        <dbReference type="PROSITE" id="PS50259"/>
    </source>
</evidence>
<keyword evidence="7" id="KW-0732">Signal</keyword>
<reference evidence="9 10" key="1">
    <citation type="submission" date="2016-08" db="EMBL/GenBank/DDBJ databases">
        <title>A Parts List for Fungal Cellulosomes Revealed by Comparative Genomics.</title>
        <authorList>
            <consortium name="DOE Joint Genome Institute"/>
            <person name="Haitjema C.H."/>
            <person name="Gilmore S.P."/>
            <person name="Henske J.K."/>
            <person name="Solomon K.V."/>
            <person name="De Groot R."/>
            <person name="Kuo A."/>
            <person name="Mondo S.J."/>
            <person name="Salamov A.A."/>
            <person name="Labutti K."/>
            <person name="Zhao Z."/>
            <person name="Chiniquy J."/>
            <person name="Barry K."/>
            <person name="Brewer H.M."/>
            <person name="Purvine S.O."/>
            <person name="Wright A.T."/>
            <person name="Boxma B."/>
            <person name="Van Alen T."/>
            <person name="Hackstein J.H."/>
            <person name="Baker S.E."/>
            <person name="Grigoriev I.V."/>
            <person name="O'Malley M.A."/>
        </authorList>
    </citation>
    <scope>NUCLEOTIDE SEQUENCE [LARGE SCALE GENOMIC DNA]</scope>
    <source>
        <strain evidence="9 10">G1</strain>
    </source>
</reference>
<comment type="subcellular location">
    <subcellularLocation>
        <location evidence="1">Membrane</location>
        <topology evidence="1">Multi-pass membrane protein</topology>
    </subcellularLocation>
</comment>
<feature type="transmembrane region" description="Helical" evidence="6">
    <location>
        <begin position="882"/>
        <end position="900"/>
    </location>
</feature>
<feature type="transmembrane region" description="Helical" evidence="6">
    <location>
        <begin position="778"/>
        <end position="798"/>
    </location>
</feature>
<evidence type="ECO:0000313" key="9">
    <source>
        <dbReference type="EMBL" id="ORY20662.1"/>
    </source>
</evidence>
<dbReference type="GO" id="GO:0004930">
    <property type="term" value="F:G protein-coupled receptor activity"/>
    <property type="evidence" value="ECO:0007669"/>
    <property type="project" value="InterPro"/>
</dbReference>
<organism evidence="9 10">
    <name type="scientific">Neocallimastix californiae</name>
    <dbReference type="NCBI Taxonomy" id="1754190"/>
    <lineage>
        <taxon>Eukaryota</taxon>
        <taxon>Fungi</taxon>
        <taxon>Fungi incertae sedis</taxon>
        <taxon>Chytridiomycota</taxon>
        <taxon>Chytridiomycota incertae sedis</taxon>
        <taxon>Neocallimastigomycetes</taxon>
        <taxon>Neocallimastigales</taxon>
        <taxon>Neocallimastigaceae</taxon>
        <taxon>Neocallimastix</taxon>
    </lineage>
</organism>
<dbReference type="PANTHER" id="PTHR24060">
    <property type="entry name" value="METABOTROPIC GLUTAMATE RECEPTOR"/>
    <property type="match status" value="1"/>
</dbReference>
<feature type="transmembrane region" description="Helical" evidence="6">
    <location>
        <begin position="989"/>
        <end position="1007"/>
    </location>
</feature>
<evidence type="ECO:0000256" key="3">
    <source>
        <dbReference type="ARBA" id="ARBA00022989"/>
    </source>
</evidence>
<accession>A0A1Y2ADS1</accession>
<gene>
    <name evidence="9" type="ORF">LY90DRAFT_676663</name>
</gene>
<keyword evidence="2 6" id="KW-0812">Transmembrane</keyword>
<keyword evidence="10" id="KW-1185">Reference proteome</keyword>
<dbReference type="GO" id="GO:0016020">
    <property type="term" value="C:membrane"/>
    <property type="evidence" value="ECO:0007669"/>
    <property type="project" value="UniProtKB-SubCell"/>
</dbReference>
<dbReference type="PRINTS" id="PR00248">
    <property type="entry name" value="GPCRMGR"/>
</dbReference>
<dbReference type="InterPro" id="IPR050726">
    <property type="entry name" value="mGluR"/>
</dbReference>
<evidence type="ECO:0000256" key="4">
    <source>
        <dbReference type="ARBA" id="ARBA00023136"/>
    </source>
</evidence>
<feature type="signal peptide" evidence="7">
    <location>
        <begin position="1"/>
        <end position="21"/>
    </location>
</feature>
<dbReference type="OrthoDB" id="2101621at2759"/>
<dbReference type="Proteomes" id="UP000193920">
    <property type="component" value="Unassembled WGS sequence"/>
</dbReference>
<feature type="transmembrane region" description="Helical" evidence="6">
    <location>
        <begin position="960"/>
        <end position="977"/>
    </location>
</feature>
<evidence type="ECO:0000256" key="5">
    <source>
        <dbReference type="ARBA" id="ARBA00023180"/>
    </source>
</evidence>
<evidence type="ECO:0000256" key="6">
    <source>
        <dbReference type="SAM" id="Phobius"/>
    </source>
</evidence>
<feature type="chain" id="PRO_5013254362" description="G-protein coupled receptors family 3 profile domain-containing protein" evidence="7">
    <location>
        <begin position="22"/>
        <end position="1031"/>
    </location>
</feature>
<comment type="caution">
    <text evidence="9">The sequence shown here is derived from an EMBL/GenBank/DDBJ whole genome shotgun (WGS) entry which is preliminary data.</text>
</comment>
<keyword evidence="3 6" id="KW-1133">Transmembrane helix</keyword>
<dbReference type="InterPro" id="IPR017978">
    <property type="entry name" value="GPCR_3_C"/>
</dbReference>
<evidence type="ECO:0000256" key="2">
    <source>
        <dbReference type="ARBA" id="ARBA00022692"/>
    </source>
</evidence>
<keyword evidence="5" id="KW-0325">Glycoprotein</keyword>
<name>A0A1Y2ADS1_9FUNG</name>
<sequence>MWYKFKLILLVIFSFIIKASLKEIFFTNEYDLTEFLNNKSEEEIIIKFNNTKVEISNSITICELKSITFIGTSKEDSILNFKELSHNLIFEFVDSIKFHNISINGNISFKLIRNIIIEDVNLNGTIKTFETINPKIYDEIIKKYGKMDKDYYRNNWSLNVYINNFEYHAVTKEMDNCIELYGNTEINNSRFYGSPSCRNSLLKYYAEDLNSINISNSHFDGAYSNNCISINNAYYSKFISCTFEKGRSDNIGGGGFQVILSDIYIEDCIFKDNYTTSNGGSLYLYDIFSFETHNCKVYNTTAIEKGSFIYMMTSVNFESLAFIYDTKLYGVGHLNKPINNGGLIAYVEGTSILSIENFYGEDLDGGNGNSAFIMDQGGSIFLNNITLRNIRGNNIGGVLLNSYNENFYSIFYVGNGTFIDFYQNYNSKSSTFIYAKKEIEIILNDEDHSNIEIYNFIIDKIYTATPSILIKNNKFFYNSEESKLSLTNFILKNYEFYQSIISYNNGIIIINNSTFSNIQDQNGFLDNKLKFEDIRKPDSIDESIIDIGPNVTMNIVNSVFKDISGNVGFSVEKNSNISIMNSEIKNLNLRNSFIEIDSHIKKGFGYFTINNTSFLYNTGKRGTILNINEIDSSINVSFYNSTFKENVSLSYGGVIYSKSNSTNLYVSFNEFVGNPGNYKLQLKLITFHYYRGDFVEFPGNVGEIDITIEDCNNTYIVQDIENIGLKSCYIPHCNPSCNTGKCINNNICDCTQTYFTGLHCNEYHKLERKKIINLIIKIMSYLLIILTIILIFGVIYFRNHYIIKAASYDFLIVILIGIIFYCFYSILLTYDKTSKKICILSYLFDNMGFSFIYGSILVKTYRIYLIFNFVKENPRGMNKKSMLIVFFIIILIHITLMLIWDITDSVESILKYTYNFKEYSECLFPESSKIGVMLNLLVILFASILSYINRTVLEEFKEDMSIPIYVYILYMLIAGIINVQDISIYERDIFCAFGTAVNAIVTMKYLYMDKFNKILTRKTRNVQHRSNVFQI</sequence>
<feature type="transmembrane region" description="Helical" evidence="6">
    <location>
        <begin position="810"/>
        <end position="830"/>
    </location>
</feature>
<dbReference type="EMBL" id="MCOG01000283">
    <property type="protein sequence ID" value="ORY20662.1"/>
    <property type="molecule type" value="Genomic_DNA"/>
</dbReference>
<evidence type="ECO:0000256" key="1">
    <source>
        <dbReference type="ARBA" id="ARBA00004141"/>
    </source>
</evidence>
<protein>
    <recommendedName>
        <fullName evidence="8">G-protein coupled receptors family 3 profile domain-containing protein</fullName>
    </recommendedName>
</protein>
<dbReference type="STRING" id="1754190.A0A1Y2ADS1"/>
<evidence type="ECO:0000313" key="10">
    <source>
        <dbReference type="Proteomes" id="UP000193920"/>
    </source>
</evidence>
<dbReference type="AlphaFoldDB" id="A0A1Y2ADS1"/>
<dbReference type="PROSITE" id="PS50259">
    <property type="entry name" value="G_PROTEIN_RECEP_F3_4"/>
    <property type="match status" value="1"/>
</dbReference>